<dbReference type="InterPro" id="IPR006862">
    <property type="entry name" value="Thio_Ohase/aa_AcTrfase"/>
</dbReference>
<evidence type="ECO:0000256" key="2">
    <source>
        <dbReference type="PIRSR" id="PIRSR016521-1"/>
    </source>
</evidence>
<dbReference type="SUPFAM" id="SSF53474">
    <property type="entry name" value="alpha/beta-Hydrolases"/>
    <property type="match status" value="1"/>
</dbReference>
<evidence type="ECO:0000313" key="6">
    <source>
        <dbReference type="Proteomes" id="UP000694523"/>
    </source>
</evidence>
<reference evidence="5" key="1">
    <citation type="submission" date="2025-08" db="UniProtKB">
        <authorList>
            <consortium name="Ensembl"/>
        </authorList>
    </citation>
    <scope>IDENTIFICATION</scope>
</reference>
<feature type="active site" description="Charge relay system" evidence="2">
    <location>
        <position position="226"/>
    </location>
</feature>
<dbReference type="InterPro" id="IPR029058">
    <property type="entry name" value="AB_hydrolase_fold"/>
</dbReference>
<feature type="domain" description="Acyl-CoA thioester hydrolase/bile acid-CoA amino acid N-acetyltransferase" evidence="3">
    <location>
        <begin position="18"/>
        <end position="140"/>
    </location>
</feature>
<dbReference type="InterPro" id="IPR016662">
    <property type="entry name" value="Acyl-CoA_thioEstase_long-chain"/>
</dbReference>
<dbReference type="FunFam" id="3.40.50.1820:FF:000024">
    <property type="entry name" value="acyl-coenzyme A thioesterase 4"/>
    <property type="match status" value="1"/>
</dbReference>
<evidence type="ECO:0000313" key="5">
    <source>
        <dbReference type="Ensembl" id="ENSNMLP00000003849.1"/>
    </source>
</evidence>
<dbReference type="AlphaFoldDB" id="A0A8C6SDM9"/>
<organism evidence="5 6">
    <name type="scientific">Neogobius melanostomus</name>
    <name type="common">round goby</name>
    <dbReference type="NCBI Taxonomy" id="47308"/>
    <lineage>
        <taxon>Eukaryota</taxon>
        <taxon>Metazoa</taxon>
        <taxon>Chordata</taxon>
        <taxon>Craniata</taxon>
        <taxon>Vertebrata</taxon>
        <taxon>Euteleostomi</taxon>
        <taxon>Actinopterygii</taxon>
        <taxon>Neopterygii</taxon>
        <taxon>Teleostei</taxon>
        <taxon>Neoteleostei</taxon>
        <taxon>Acanthomorphata</taxon>
        <taxon>Gobiaria</taxon>
        <taxon>Gobiiformes</taxon>
        <taxon>Gobioidei</taxon>
        <taxon>Gobiidae</taxon>
        <taxon>Benthophilinae</taxon>
        <taxon>Neogobiini</taxon>
        <taxon>Neogobius</taxon>
    </lineage>
</organism>
<accession>A0A8C6SDM9</accession>
<evidence type="ECO:0000259" key="4">
    <source>
        <dbReference type="Pfam" id="PF08840"/>
    </source>
</evidence>
<dbReference type="Pfam" id="PF08840">
    <property type="entry name" value="BAAT_C"/>
    <property type="match status" value="1"/>
</dbReference>
<dbReference type="InterPro" id="IPR014940">
    <property type="entry name" value="BAAT_C"/>
</dbReference>
<evidence type="ECO:0000256" key="1">
    <source>
        <dbReference type="ARBA" id="ARBA00006538"/>
    </source>
</evidence>
<keyword evidence="6" id="KW-1185">Reference proteome</keyword>
<dbReference type="GO" id="GO:0006637">
    <property type="term" value="P:acyl-CoA metabolic process"/>
    <property type="evidence" value="ECO:0007669"/>
    <property type="project" value="InterPro"/>
</dbReference>
<dbReference type="Ensembl" id="ENSNMLT00000004415.1">
    <property type="protein sequence ID" value="ENSNMLP00000003849.1"/>
    <property type="gene ID" value="ENSNMLG00000002841.1"/>
</dbReference>
<evidence type="ECO:0008006" key="7">
    <source>
        <dbReference type="Google" id="ProtNLM"/>
    </source>
</evidence>
<dbReference type="Gene3D" id="3.40.50.1820">
    <property type="entry name" value="alpha/beta hydrolase"/>
    <property type="match status" value="1"/>
</dbReference>
<sequence length="416" mass="45667">MSSRVRLSLLPSIRCMFDDPMKIRVTGLSSQQDVVLRASATEEKGSNFNSWAEFRADHSGQVDLSRDAPLSGSYSGVQPMGLLWSLSPEVPHKHFFKKQALSPHVVSFSVVDKQDGQILAQETNERCILGDGVQRQTVTEQGFTGVLFTPPGSGPFPAVLELSTFQSEKRAGLLANKGFVVMIVPIFTGKLDLTEPFHLDQYEAAVQYLLQHSKVGSPEVGVMGLSKGAEMALSLATFVRGVGAVVAINSCSANTGLPLFYKQQQILQGLQGDLSKCIALPSGLYMVKNAMTIPTSAEHSDTFVPIEKASAQFLFAASEDDLHWDSVAYMEQMVERMKHHGRNNFEAISYPGAGHFLEPPFSPFEASGFHGVFKMSLLWGGEPAAHARAEEQLWKKMQEFFRKHLKCEANQANPTL</sequence>
<comment type="similarity">
    <text evidence="1">Belongs to the C/M/P thioester hydrolase family.</text>
</comment>
<dbReference type="GO" id="GO:0006631">
    <property type="term" value="P:fatty acid metabolic process"/>
    <property type="evidence" value="ECO:0007669"/>
    <property type="project" value="TreeGrafter"/>
</dbReference>
<dbReference type="Proteomes" id="UP000694523">
    <property type="component" value="Unplaced"/>
</dbReference>
<dbReference type="InterPro" id="IPR042490">
    <property type="entry name" value="Thio_Ohase/BAAT_N"/>
</dbReference>
<name>A0A8C6SDM9_9GOBI</name>
<evidence type="ECO:0000259" key="3">
    <source>
        <dbReference type="Pfam" id="PF04775"/>
    </source>
</evidence>
<dbReference type="PANTHER" id="PTHR10824:SF17">
    <property type="entry name" value="ACYL-COENZYME A THIOESTERASE 6"/>
    <property type="match status" value="1"/>
</dbReference>
<dbReference type="PANTHER" id="PTHR10824">
    <property type="entry name" value="ACYL-COENZYME A THIOESTERASE-RELATED"/>
    <property type="match status" value="1"/>
</dbReference>
<dbReference type="GO" id="GO:0047617">
    <property type="term" value="F:fatty acyl-CoA hydrolase activity"/>
    <property type="evidence" value="ECO:0007669"/>
    <property type="project" value="TreeGrafter"/>
</dbReference>
<protein>
    <recommendedName>
        <fullName evidence="7">Acyl-coenzyme A thioesterase 1-like</fullName>
    </recommendedName>
</protein>
<reference evidence="5" key="2">
    <citation type="submission" date="2025-09" db="UniProtKB">
        <authorList>
            <consortium name="Ensembl"/>
        </authorList>
    </citation>
    <scope>IDENTIFICATION</scope>
</reference>
<feature type="active site" description="Charge relay system" evidence="2">
    <location>
        <position position="355"/>
    </location>
</feature>
<dbReference type="PIRSF" id="PIRSF016521">
    <property type="entry name" value="Acyl-CoA_hydro"/>
    <property type="match status" value="1"/>
</dbReference>
<feature type="domain" description="BAAT/Acyl-CoA thioester hydrolase C-terminal" evidence="4">
    <location>
        <begin position="198"/>
        <end position="406"/>
    </location>
</feature>
<proteinExistence type="inferred from homology"/>
<feature type="active site" description="Charge relay system" evidence="2">
    <location>
        <position position="321"/>
    </location>
</feature>
<dbReference type="Gene3D" id="2.60.40.2240">
    <property type="entry name" value="Acyl-CoA thioester hydrolase/BAAT N-terminal domain"/>
    <property type="match status" value="1"/>
</dbReference>
<dbReference type="Pfam" id="PF04775">
    <property type="entry name" value="Bile_Hydr_Trans"/>
    <property type="match status" value="1"/>
</dbReference>